<keyword evidence="1" id="KW-0472">Membrane</keyword>
<evidence type="ECO:0000313" key="4">
    <source>
        <dbReference type="Proteomes" id="UP000030408"/>
    </source>
</evidence>
<gene>
    <name evidence="3" type="ORF">CD33_11965</name>
</gene>
<comment type="caution">
    <text evidence="3">The sequence shown here is derived from an EMBL/GenBank/DDBJ whole genome shotgun (WGS) entry which is preliminary data.</text>
</comment>
<sequence>MGVKHVEQIKSFVLFLLVILSLILTFSIWTYTPNYENIEDSAVKQIKLGDEKEIQEVLKPYRILSYENGNFSGTVSTSAVRNVMEAIAGLNATELMYMQSNLSEEEINSKIHSENQMTLFFPAEIPIDTFRSVLKFTQSDLHKITFSHILIDWSNLKQNQGRTLELSFISKEKQTLATTVVAISEEQFHSTFIKATQKFVPYEEIERPNELSIYVPSNPVDLVQYTYYIDEISSEKFKNVLFKDTNLVRKNIESNTYTDGMAMMTSDSRTKTISYVYAPPSERIVEIEQSELIQDSYDFINQHGGLTGDYRYSYSNVGNRIIEYQLFLQGLPVFSSNTSTRITVTWGDNQVFKYTRPYYLFGVSESSTHQLPSGPEVIETLETLKNIDDLVLGYNLTPDPQKPKVYSLEPRWFVIRDGSSIPLTNISVGGVQYGLE</sequence>
<evidence type="ECO:0000259" key="2">
    <source>
        <dbReference type="Pfam" id="PF07435"/>
    </source>
</evidence>
<dbReference type="OrthoDB" id="2382185at2"/>
<evidence type="ECO:0000256" key="1">
    <source>
        <dbReference type="SAM" id="Phobius"/>
    </source>
</evidence>
<dbReference type="InterPro" id="IPR009996">
    <property type="entry name" value="YycH"/>
</dbReference>
<dbReference type="eggNOG" id="COG4863">
    <property type="taxonomic scope" value="Bacteria"/>
</dbReference>
<name>A0A0A3HS63_9BACL</name>
<protein>
    <recommendedName>
        <fullName evidence="2">Regulatory protein YycH domain-containing protein</fullName>
    </recommendedName>
</protein>
<dbReference type="STRING" id="1384057.CD33_11965"/>
<feature type="domain" description="Regulatory protein YycH" evidence="2">
    <location>
        <begin position="7"/>
        <end position="424"/>
    </location>
</feature>
<reference evidence="3 4" key="1">
    <citation type="submission" date="2014-02" db="EMBL/GenBank/DDBJ databases">
        <title>Draft genome sequence of Lysinibacillus sinduriensis JCM 15800.</title>
        <authorList>
            <person name="Zhang F."/>
            <person name="Wang G."/>
            <person name="Zhang L."/>
        </authorList>
    </citation>
    <scope>NUCLEOTIDE SEQUENCE [LARGE SCALE GENOMIC DNA]</scope>
    <source>
        <strain evidence="3 4">JCM 15800</strain>
    </source>
</reference>
<dbReference type="InterPro" id="IPR042274">
    <property type="entry name" value="YycH/YycI_2"/>
</dbReference>
<accession>A0A0A3HS63</accession>
<dbReference type="Proteomes" id="UP000030408">
    <property type="component" value="Unassembled WGS sequence"/>
</dbReference>
<dbReference type="CDD" id="cd15787">
    <property type="entry name" value="YycH_N"/>
    <property type="match status" value="1"/>
</dbReference>
<feature type="transmembrane region" description="Helical" evidence="1">
    <location>
        <begin position="12"/>
        <end position="31"/>
    </location>
</feature>
<dbReference type="EMBL" id="JPVO01000051">
    <property type="protein sequence ID" value="KGR75426.1"/>
    <property type="molecule type" value="Genomic_DNA"/>
</dbReference>
<dbReference type="Pfam" id="PF07435">
    <property type="entry name" value="YycH"/>
    <property type="match status" value="1"/>
</dbReference>
<dbReference type="Gene3D" id="3.10.450.310">
    <property type="match status" value="1"/>
</dbReference>
<evidence type="ECO:0000313" key="3">
    <source>
        <dbReference type="EMBL" id="KGR75426.1"/>
    </source>
</evidence>
<organism evidence="3 4">
    <name type="scientific">Ureibacillus sinduriensis BLB-1 = JCM 15800</name>
    <dbReference type="NCBI Taxonomy" id="1384057"/>
    <lineage>
        <taxon>Bacteria</taxon>
        <taxon>Bacillati</taxon>
        <taxon>Bacillota</taxon>
        <taxon>Bacilli</taxon>
        <taxon>Bacillales</taxon>
        <taxon>Caryophanaceae</taxon>
        <taxon>Ureibacillus</taxon>
    </lineage>
</organism>
<dbReference type="AlphaFoldDB" id="A0A0A3HS63"/>
<keyword evidence="1" id="KW-1133">Transmembrane helix</keyword>
<dbReference type="Gene3D" id="3.30.310.160">
    <property type="entry name" value="YycH protein, domain 2"/>
    <property type="match status" value="1"/>
</dbReference>
<proteinExistence type="predicted"/>
<keyword evidence="1" id="KW-0812">Transmembrane</keyword>
<keyword evidence="4" id="KW-1185">Reference proteome</keyword>